<comment type="caution">
    <text evidence="2">The sequence shown here is derived from an EMBL/GenBank/DDBJ whole genome shotgun (WGS) entry which is preliminary data.</text>
</comment>
<evidence type="ECO:0000313" key="3">
    <source>
        <dbReference type="Proteomes" id="UP000316079"/>
    </source>
</evidence>
<evidence type="ECO:0000256" key="1">
    <source>
        <dbReference type="SAM" id="MobiDB-lite"/>
    </source>
</evidence>
<feature type="compositionally biased region" description="Polar residues" evidence="1">
    <location>
        <begin position="155"/>
        <end position="165"/>
    </location>
</feature>
<reference evidence="2 3" key="1">
    <citation type="journal article" date="2019" name="Sci. Data">
        <title>Hybrid genome assembly and annotation of Danionella translucida.</title>
        <authorList>
            <person name="Kadobianskyi M."/>
            <person name="Schulze L."/>
            <person name="Schuelke M."/>
            <person name="Judkewitz B."/>
        </authorList>
    </citation>
    <scope>NUCLEOTIDE SEQUENCE [LARGE SCALE GENOMIC DNA]</scope>
    <source>
        <strain evidence="2 3">Bolton</strain>
    </source>
</reference>
<sequence length="238" mass="26504">MREELFLLHQHSNHPTDLTSRGLDEPRNPRFSGTPQTPMCRGNAGSFSVSIPRRAAFLLLLLHLHAACSSWHLDRSVALRAQAPQAADLGSKVPTKALSGKIWGVPWRPCLELIRDWRFEARASTERGSASLRSGRGGTPHQTELKLLSRDRRSTQTYPNINTHTAGRGCWRFDDEHQDTPDAPSNLTRTRLGDRALWSEDASPDSPERSLITAEKLCRTSETPRGAEQGVEGRVKSV</sequence>
<gene>
    <name evidence="2" type="ORF">DNTS_003307</name>
</gene>
<name>A0A553MVR1_9TELE</name>
<dbReference type="AlphaFoldDB" id="A0A553MVR1"/>
<feature type="compositionally biased region" description="Basic and acidic residues" evidence="1">
    <location>
        <begin position="171"/>
        <end position="180"/>
    </location>
</feature>
<feature type="region of interest" description="Disordered" evidence="1">
    <location>
        <begin position="13"/>
        <end position="39"/>
    </location>
</feature>
<proteinExistence type="predicted"/>
<accession>A0A553MVR1</accession>
<feature type="region of interest" description="Disordered" evidence="1">
    <location>
        <begin position="154"/>
        <end position="238"/>
    </location>
</feature>
<protein>
    <submittedName>
        <fullName evidence="2">Uncharacterized protein</fullName>
    </submittedName>
</protein>
<organism evidence="2 3">
    <name type="scientific">Danionella cerebrum</name>
    <dbReference type="NCBI Taxonomy" id="2873325"/>
    <lineage>
        <taxon>Eukaryota</taxon>
        <taxon>Metazoa</taxon>
        <taxon>Chordata</taxon>
        <taxon>Craniata</taxon>
        <taxon>Vertebrata</taxon>
        <taxon>Euteleostomi</taxon>
        <taxon>Actinopterygii</taxon>
        <taxon>Neopterygii</taxon>
        <taxon>Teleostei</taxon>
        <taxon>Ostariophysi</taxon>
        <taxon>Cypriniformes</taxon>
        <taxon>Danionidae</taxon>
        <taxon>Danioninae</taxon>
        <taxon>Danionella</taxon>
    </lineage>
</organism>
<dbReference type="EMBL" id="SRMA01027244">
    <property type="protein sequence ID" value="TRY57237.1"/>
    <property type="molecule type" value="Genomic_DNA"/>
</dbReference>
<dbReference type="Proteomes" id="UP000316079">
    <property type="component" value="Unassembled WGS sequence"/>
</dbReference>
<evidence type="ECO:0000313" key="2">
    <source>
        <dbReference type="EMBL" id="TRY57237.1"/>
    </source>
</evidence>
<keyword evidence="3" id="KW-1185">Reference proteome</keyword>